<keyword evidence="1" id="KW-0472">Membrane</keyword>
<dbReference type="CDD" id="cd21809">
    <property type="entry name" value="ABC-2_lan_permease-like"/>
    <property type="match status" value="1"/>
</dbReference>
<sequence>MASFQQAFSAEWIKIRKMKIWLMIIILVVLPVIYGWIIHTKIMIGKYVYNEANSWQILMMMTQMFYGTVFFPIIISLITGTMSKYEKQANNWEHLLMIPAKGTVFFLSKMAWTVIIILSAQLLMFGLQIVLGYASGYTDQIPIGTYLSAVILGTAGATSLGTLLFYFYLRMKSARTALMISIFLSFPSFLAFSNNTDSLIPVLYPWALPLYGMTNVYAGTDRLAVFFIVCVAMTALFSLLSIKKLNNRTFYS</sequence>
<dbReference type="EMBL" id="JARAFO010000030">
    <property type="protein sequence ID" value="MDE1452895.1"/>
    <property type="molecule type" value="Genomic_DNA"/>
</dbReference>
<evidence type="ECO:0000313" key="4">
    <source>
        <dbReference type="Proteomes" id="UP000429980"/>
    </source>
</evidence>
<feature type="transmembrane region" description="Helical" evidence="1">
    <location>
        <begin position="176"/>
        <end position="193"/>
    </location>
</feature>
<feature type="transmembrane region" description="Helical" evidence="1">
    <location>
        <begin position="223"/>
        <end position="242"/>
    </location>
</feature>
<evidence type="ECO:0000313" key="2">
    <source>
        <dbReference type="EMBL" id="MDE1452895.1"/>
    </source>
</evidence>
<keyword evidence="1" id="KW-0812">Transmembrane</keyword>
<proteinExistence type="predicted"/>
<reference evidence="3 4" key="1">
    <citation type="submission" date="2019-06" db="EMBL/GenBank/DDBJ databases">
        <title>Genome sequence analysis of &gt;100 Bacillus licheniformis strains suggests intrinsic resistance to this species.</title>
        <authorList>
            <person name="Wels M."/>
            <person name="Siezen R.J."/>
            <person name="Johansen E."/>
            <person name="Stuer-Lauridsen B."/>
            <person name="Bjerre K."/>
            <person name="Nielsen B.K.K."/>
        </authorList>
    </citation>
    <scope>NUCLEOTIDE SEQUENCE [LARGE SCALE GENOMIC DNA]</scope>
    <source>
        <strain evidence="3 4">BAC-15381</strain>
    </source>
</reference>
<organism evidence="2 5">
    <name type="scientific">Bacillus paralicheniformis</name>
    <dbReference type="NCBI Taxonomy" id="1648923"/>
    <lineage>
        <taxon>Bacteria</taxon>
        <taxon>Bacillati</taxon>
        <taxon>Bacillota</taxon>
        <taxon>Bacilli</taxon>
        <taxon>Bacillales</taxon>
        <taxon>Bacillaceae</taxon>
        <taxon>Bacillus</taxon>
    </lineage>
</organism>
<feature type="transmembrane region" description="Helical" evidence="1">
    <location>
        <begin position="111"/>
        <end position="134"/>
    </location>
</feature>
<dbReference type="Proteomes" id="UP001216709">
    <property type="component" value="Unassembled WGS sequence"/>
</dbReference>
<gene>
    <name evidence="3" type="ORF">CHCC15381_4511</name>
    <name evidence="2" type="ORF">PVN32_12010</name>
</gene>
<keyword evidence="4" id="KW-1185">Reference proteome</keyword>
<dbReference type="Proteomes" id="UP000429980">
    <property type="component" value="Unassembled WGS sequence"/>
</dbReference>
<accession>A0AAW6KB54</accession>
<keyword evidence="1" id="KW-1133">Transmembrane helix</keyword>
<dbReference type="RefSeq" id="WP_020449886.1">
    <property type="nucleotide sequence ID" value="NZ_AP025339.1"/>
</dbReference>
<dbReference type="EMBL" id="NILF01000035">
    <property type="protein sequence ID" value="TWL39174.1"/>
    <property type="molecule type" value="Genomic_DNA"/>
</dbReference>
<protein>
    <submittedName>
        <fullName evidence="2">ABC transporter permease</fullName>
    </submittedName>
</protein>
<comment type="caution">
    <text evidence="2">The sequence shown here is derived from an EMBL/GenBank/DDBJ whole genome shotgun (WGS) entry which is preliminary data.</text>
</comment>
<evidence type="ECO:0000313" key="5">
    <source>
        <dbReference type="Proteomes" id="UP001216709"/>
    </source>
</evidence>
<evidence type="ECO:0000256" key="1">
    <source>
        <dbReference type="SAM" id="Phobius"/>
    </source>
</evidence>
<feature type="transmembrane region" description="Helical" evidence="1">
    <location>
        <begin position="20"/>
        <end position="37"/>
    </location>
</feature>
<feature type="transmembrane region" description="Helical" evidence="1">
    <location>
        <begin position="146"/>
        <end position="169"/>
    </location>
</feature>
<name>A0AAW6KB54_9BACI</name>
<feature type="transmembrane region" description="Helical" evidence="1">
    <location>
        <begin position="57"/>
        <end position="78"/>
    </location>
</feature>
<dbReference type="Pfam" id="PF12730">
    <property type="entry name" value="ABC2_membrane_4"/>
    <property type="match status" value="1"/>
</dbReference>
<dbReference type="AlphaFoldDB" id="A0AAW6KB54"/>
<evidence type="ECO:0000313" key="3">
    <source>
        <dbReference type="EMBL" id="TWL39174.1"/>
    </source>
</evidence>
<reference evidence="2" key="2">
    <citation type="submission" date="2022-12" db="EMBL/GenBank/DDBJ databases">
        <title>Draft Genome Sequences of Bacillus licheniformis and Bacillus paralicheniformis strains isolated from Irish skim milk powders.</title>
        <authorList>
            <person name="Lourenco A."/>
            <person name="Li F."/>
            <person name="Geraldine D."/>
            <person name="Tobin J.T."/>
            <person name="Butler F."/>
            <person name="Jordan K."/>
            <person name="Obrien T."/>
        </authorList>
    </citation>
    <scope>NUCLEOTIDE SEQUENCE</scope>
    <source>
        <strain evidence="2">3370</strain>
    </source>
</reference>